<keyword evidence="1 2" id="KW-0732">Signal</keyword>
<sequence length="221" mass="24320">MMKKIVYGAVIASFLPLLASAEAYPYVRLDLGGALPTKLKGDAYQSKKPNNSLAFGVGAGYKFDENFRVDLNYLRANNFKFSHDITDDNGTSSINQKMHSNIAMLNAYFDIGNYSGFTPYLTAGIGMAHNVAKDYIDVEKDTGFKIVQKGHKKNNFVWNIGAGASFQIVENTHIDIGYKFYHLGKFTTSSTASAASINSEVTPISTRLRAHAVTVGLRYTF</sequence>
<dbReference type="Gene3D" id="2.40.160.20">
    <property type="match status" value="1"/>
</dbReference>
<evidence type="ECO:0000313" key="4">
    <source>
        <dbReference type="EMBL" id="KIE04301.1"/>
    </source>
</evidence>
<evidence type="ECO:0000313" key="5">
    <source>
        <dbReference type="Proteomes" id="UP000031258"/>
    </source>
</evidence>
<dbReference type="AlphaFoldDB" id="A0A0C1MWM9"/>
<reference evidence="4 5" key="1">
    <citation type="submission" date="2014-11" db="EMBL/GenBank/DDBJ databases">
        <title>A Rickettsiales Symbiont of Amoebae With Ancient Features.</title>
        <authorList>
            <person name="Schulz F."/>
            <person name="Martijn J."/>
            <person name="Wascher F."/>
            <person name="Kostanjsek R."/>
            <person name="Ettema T.J."/>
            <person name="Horn M."/>
        </authorList>
    </citation>
    <scope>NUCLEOTIDE SEQUENCE [LARGE SCALE GENOMIC DNA]</scope>
    <source>
        <strain evidence="4 5">UWC36</strain>
    </source>
</reference>
<evidence type="ECO:0000256" key="2">
    <source>
        <dbReference type="SAM" id="SignalP"/>
    </source>
</evidence>
<protein>
    <recommendedName>
        <fullName evidence="3">Outer membrane protein beta-barrel domain-containing protein</fullName>
    </recommendedName>
</protein>
<keyword evidence="5" id="KW-1185">Reference proteome</keyword>
<feature type="signal peptide" evidence="2">
    <location>
        <begin position="1"/>
        <end position="23"/>
    </location>
</feature>
<dbReference type="STRING" id="86105.NF27_IN00420"/>
<proteinExistence type="predicted"/>
<gene>
    <name evidence="4" type="ORF">NF27_IN00420</name>
</gene>
<accession>A0A0C1MWM9</accession>
<dbReference type="EMBL" id="JSWE01000206">
    <property type="protein sequence ID" value="KIE04301.1"/>
    <property type="molecule type" value="Genomic_DNA"/>
</dbReference>
<dbReference type="InterPro" id="IPR027385">
    <property type="entry name" value="Beta-barrel_OMP"/>
</dbReference>
<evidence type="ECO:0000256" key="1">
    <source>
        <dbReference type="ARBA" id="ARBA00022729"/>
    </source>
</evidence>
<feature type="domain" description="Outer membrane protein beta-barrel" evidence="3">
    <location>
        <begin position="14"/>
        <end position="221"/>
    </location>
</feature>
<dbReference type="Pfam" id="PF13505">
    <property type="entry name" value="OMP_b-brl"/>
    <property type="match status" value="1"/>
</dbReference>
<evidence type="ECO:0000259" key="3">
    <source>
        <dbReference type="Pfam" id="PF13505"/>
    </source>
</evidence>
<name>A0A0C1MWM9_9RICK</name>
<organism evidence="4 5">
    <name type="scientific">Candidatus Jidaibacter acanthamoebae</name>
    <dbReference type="NCBI Taxonomy" id="86105"/>
    <lineage>
        <taxon>Bacteria</taxon>
        <taxon>Pseudomonadati</taxon>
        <taxon>Pseudomonadota</taxon>
        <taxon>Alphaproteobacteria</taxon>
        <taxon>Rickettsiales</taxon>
        <taxon>Candidatus Midichloriaceae</taxon>
        <taxon>Candidatus Jidaibacter</taxon>
    </lineage>
</organism>
<dbReference type="Proteomes" id="UP000031258">
    <property type="component" value="Unassembled WGS sequence"/>
</dbReference>
<dbReference type="SUPFAM" id="SSF56925">
    <property type="entry name" value="OMPA-like"/>
    <property type="match status" value="1"/>
</dbReference>
<feature type="chain" id="PRO_5002135975" description="Outer membrane protein beta-barrel domain-containing protein" evidence="2">
    <location>
        <begin position="24"/>
        <end position="221"/>
    </location>
</feature>
<dbReference type="InterPro" id="IPR011250">
    <property type="entry name" value="OMP/PagP_B-barrel"/>
</dbReference>
<comment type="caution">
    <text evidence="4">The sequence shown here is derived from an EMBL/GenBank/DDBJ whole genome shotgun (WGS) entry which is preliminary data.</text>
</comment>